<dbReference type="GO" id="GO:0016301">
    <property type="term" value="F:kinase activity"/>
    <property type="evidence" value="ECO:0007669"/>
    <property type="project" value="UniProtKB-KW"/>
</dbReference>
<reference evidence="7" key="1">
    <citation type="submission" date="2019-04" db="EMBL/GenBank/DDBJ databases">
        <title>Evolution of Biomass-Degrading Anaerobic Consortia Revealed by Metagenomics.</title>
        <authorList>
            <person name="Peng X."/>
        </authorList>
    </citation>
    <scope>NUCLEOTIDE SEQUENCE</scope>
    <source>
        <strain evidence="7">SIG14</strain>
    </source>
</reference>
<dbReference type="GO" id="GO:0004788">
    <property type="term" value="F:thiamine diphosphokinase activity"/>
    <property type="evidence" value="ECO:0007669"/>
    <property type="project" value="InterPro"/>
</dbReference>
<dbReference type="EMBL" id="SUTG01000022">
    <property type="protein sequence ID" value="MBE6512582.1"/>
    <property type="molecule type" value="Genomic_DNA"/>
</dbReference>
<protein>
    <recommendedName>
        <fullName evidence="5">6-hydroxymethyl-7,8-dihydropterin pyrophosphokinase</fullName>
        <shortName evidence="5">HPPK</shortName>
        <ecNumber evidence="5">2.7.6.3</ecNumber>
    </recommendedName>
    <alternativeName>
        <fullName evidence="5">2-amino-4-hydroxy-6-hydroxymethyldihydropteridine pyrophosphokinase</fullName>
    </alternativeName>
    <alternativeName>
        <fullName evidence="5">6-hydroxymethyl-7,8-dihydropterin diphosphokinase</fullName>
        <shortName evidence="5">6-HMPDK</shortName>
    </alternativeName>
    <alternativeName>
        <fullName evidence="5">7,8-dihydro-6-hydroxymethylpterin diphosphokinase</fullName>
    </alternativeName>
    <alternativeName>
        <fullName evidence="5">7,8-dihydro-6-hydroxymethylpterin pyrophosphokinase</fullName>
        <shortName evidence="5">PPPK</shortName>
    </alternativeName>
</protein>
<dbReference type="GO" id="GO:2001118">
    <property type="term" value="P:tetrahydromethanopterin biosynthetic process"/>
    <property type="evidence" value="ECO:0007669"/>
    <property type="project" value="UniProtKB-UniRule"/>
</dbReference>
<evidence type="ECO:0000256" key="3">
    <source>
        <dbReference type="ARBA" id="ARBA00022777"/>
    </source>
</evidence>
<evidence type="ECO:0000313" key="8">
    <source>
        <dbReference type="Proteomes" id="UP000732619"/>
    </source>
</evidence>
<name>A0A8T3VMU8_METOL</name>
<dbReference type="PANTHER" id="PTHR39648:SF1">
    <property type="entry name" value="6-HYDROXYMETHYL-7,8-DIHYDROPTERIN PYROPHOSPHOKINASE"/>
    <property type="match status" value="1"/>
</dbReference>
<dbReference type="GO" id="GO:0003848">
    <property type="term" value="F:2-amino-4-hydroxy-6-hydroxymethyldihydropteridine diphosphokinase activity"/>
    <property type="evidence" value="ECO:0007669"/>
    <property type="project" value="UniProtKB-UniRule"/>
</dbReference>
<evidence type="ECO:0000256" key="5">
    <source>
        <dbReference type="HAMAP-Rule" id="MF_02131"/>
    </source>
</evidence>
<organism evidence="7 8">
    <name type="scientific">Methanobrevibacter olleyae</name>
    <dbReference type="NCBI Taxonomy" id="294671"/>
    <lineage>
        <taxon>Archaea</taxon>
        <taxon>Methanobacteriati</taxon>
        <taxon>Methanobacteriota</taxon>
        <taxon>Methanomada group</taxon>
        <taxon>Methanobacteria</taxon>
        <taxon>Methanobacteriales</taxon>
        <taxon>Methanobacteriaceae</taxon>
        <taxon>Methanobrevibacter</taxon>
    </lineage>
</organism>
<evidence type="ECO:0000256" key="4">
    <source>
        <dbReference type="ARBA" id="ARBA00022840"/>
    </source>
</evidence>
<dbReference type="HAMAP" id="MF_02131">
    <property type="entry name" value="HMPDK_arch"/>
    <property type="match status" value="1"/>
</dbReference>
<dbReference type="AlphaFoldDB" id="A0A8T3VMU8"/>
<keyword evidence="3 5" id="KW-0418">Kinase</keyword>
<dbReference type="GO" id="GO:0000287">
    <property type="term" value="F:magnesium ion binding"/>
    <property type="evidence" value="ECO:0007669"/>
    <property type="project" value="UniProtKB-UniRule"/>
</dbReference>
<dbReference type="Pfam" id="PF01973">
    <property type="entry name" value="MptE-like"/>
    <property type="match status" value="1"/>
</dbReference>
<keyword evidence="5" id="KW-0460">Magnesium</keyword>
<dbReference type="SUPFAM" id="SSF63999">
    <property type="entry name" value="Thiamin pyrophosphokinase, catalytic domain"/>
    <property type="match status" value="1"/>
</dbReference>
<comment type="similarity">
    <text evidence="5">Belongs to the archaeal 6-HMPDK family.</text>
</comment>
<evidence type="ECO:0000256" key="1">
    <source>
        <dbReference type="ARBA" id="ARBA00022679"/>
    </source>
</evidence>
<sequence>MDFNEWEGWYKEILETLGFSREGDEKTAALLDKILDEKGCLTIEEFFDEIMEKKDTSKFIVFGAGPSIKKHIKYVKENYDLDEYLIVSADGATTAMLEDDLVPDIVATDLDGKMEDLLAANSLGSYFVIHAHGNNEELIVNWTTKFDKILGTTQSVPIGHLYNFGGFTDGDRAMFFTLALGCEEMVLAGMDFGTTVTKYSRPNIEGETGPADEIKTKKLIFAERLLNWIKENTDVKVINLVDIDK</sequence>
<evidence type="ECO:0000259" key="6">
    <source>
        <dbReference type="Pfam" id="PF01973"/>
    </source>
</evidence>
<comment type="cofactor">
    <cofactor evidence="5">
        <name>Mg(2+)</name>
        <dbReference type="ChEBI" id="CHEBI:18420"/>
    </cofactor>
</comment>
<keyword evidence="4 5" id="KW-0067">ATP-binding</keyword>
<dbReference type="InterPro" id="IPR002826">
    <property type="entry name" value="MptE-like"/>
</dbReference>
<proteinExistence type="inferred from homology"/>
<dbReference type="InterPro" id="IPR036759">
    <property type="entry name" value="TPK_catalytic_sf"/>
</dbReference>
<evidence type="ECO:0000256" key="2">
    <source>
        <dbReference type="ARBA" id="ARBA00022741"/>
    </source>
</evidence>
<evidence type="ECO:0000313" key="7">
    <source>
        <dbReference type="EMBL" id="MBE6512582.1"/>
    </source>
</evidence>
<keyword evidence="1 5" id="KW-0808">Transferase</keyword>
<dbReference type="PANTHER" id="PTHR39648">
    <property type="entry name" value="6-HYDROXYMETHYL-7,8-DIHYDROPTERIN PYROPHOSPHOKINASE"/>
    <property type="match status" value="1"/>
</dbReference>
<dbReference type="GO" id="GO:0009229">
    <property type="term" value="P:thiamine diphosphate biosynthetic process"/>
    <property type="evidence" value="ECO:0007669"/>
    <property type="project" value="InterPro"/>
</dbReference>
<comment type="pathway">
    <text evidence="5">Cofactor biosynthesis; 5,6,7,8-tetrahydromethanopterin biosynthesis.</text>
</comment>
<dbReference type="GO" id="GO:0005524">
    <property type="term" value="F:ATP binding"/>
    <property type="evidence" value="ECO:0007669"/>
    <property type="project" value="UniProtKB-UniRule"/>
</dbReference>
<dbReference type="EC" id="2.7.6.3" evidence="5"/>
<accession>A0A8T3VMU8</accession>
<comment type="catalytic activity">
    <reaction evidence="5">
        <text>6-hydroxymethyl-7,8-dihydropterin + ATP = (7,8-dihydropterin-6-yl)methyl diphosphate + AMP + H(+)</text>
        <dbReference type="Rhea" id="RHEA:11412"/>
        <dbReference type="ChEBI" id="CHEBI:15378"/>
        <dbReference type="ChEBI" id="CHEBI:30616"/>
        <dbReference type="ChEBI" id="CHEBI:44841"/>
        <dbReference type="ChEBI" id="CHEBI:72950"/>
        <dbReference type="ChEBI" id="CHEBI:456215"/>
        <dbReference type="EC" id="2.7.6.3"/>
    </reaction>
</comment>
<comment type="caution">
    <text evidence="7">The sequence shown here is derived from an EMBL/GenBank/DDBJ whole genome shotgun (WGS) entry which is preliminary data.</text>
</comment>
<dbReference type="Proteomes" id="UP000732619">
    <property type="component" value="Unassembled WGS sequence"/>
</dbReference>
<comment type="function">
    <text evidence="5">Catalyzes the transfer of diphosphate from ATP to 6-hydroxymethyl-7,8-dihydropterin (6-HMD), leading to 6-hydroxymethyl-7,8-dihydropterin diphosphate (6-HMDP).</text>
</comment>
<dbReference type="InterPro" id="IPR027510">
    <property type="entry name" value="HMPDK_MptE"/>
</dbReference>
<feature type="domain" description="6-hydroxymethylpterin diphosphokinase MptE-like" evidence="6">
    <location>
        <begin position="47"/>
        <end position="195"/>
    </location>
</feature>
<gene>
    <name evidence="5" type="primary">mptE</name>
    <name evidence="7" type="ORF">E7Z75_05525</name>
</gene>
<keyword evidence="2 5" id="KW-0547">Nucleotide-binding</keyword>